<evidence type="ECO:0000256" key="2">
    <source>
        <dbReference type="SAM" id="Coils"/>
    </source>
</evidence>
<dbReference type="PANTHER" id="PTHR48029:SF1">
    <property type="entry name" value="NUCLEOLAR PROTEIN 8"/>
    <property type="match status" value="1"/>
</dbReference>
<proteinExistence type="predicted"/>
<evidence type="ECO:0000313" key="5">
    <source>
        <dbReference type="Proteomes" id="UP001566132"/>
    </source>
</evidence>
<sequence>MPPYKYASSSEDEIVDNSKTTVIENNQSLELPIKSKKLVIHKPNNTISENQNLDFKQTEVIEPPTKKLKNDSQANVKRLQSLKEMKKDYAAKKSLIKNALSYGGTPINKKIVFDNDVNGNVDNGKKKKYLFENEQMSDDSDFEPNFEVKEQFEGEKGRKLLELQSKYKNDKRFLLDERFIDDNDKIESEEQLDDLELEKQEQLKILEQVVGKKVTNQRQFNDRNATTNRKNMVKFDPTQPEHSNLIINNEGVKKQKKIRQKIDNTEPVKPEPQVSKEVFYKVPEKLKETFVNEKTQFSLLSTFSSNEPFEESVQDKSENQEKEIKKNSLINSRNPFKYDSSDEEDEVKDIPLKEDKPVADLKKQPPVRTLFWTEPFFFKADDFRLQEGMDFIEKIKTNVGTEFLAVRREVKGIVKAKVRNTVRKNKMFKKKLGGSKRRKHVRIKKALKK</sequence>
<dbReference type="PANTHER" id="PTHR48029">
    <property type="entry name" value="NUCLEOLAR PROTEIN 8"/>
    <property type="match status" value="1"/>
</dbReference>
<keyword evidence="2" id="KW-0175">Coiled coil</keyword>
<reference evidence="4 5" key="1">
    <citation type="submission" date="2024-05" db="EMBL/GenBank/DDBJ databases">
        <title>Genetic variation in Jamaican populations of the coffee berry borer (Hypothenemus hampei).</title>
        <authorList>
            <person name="Errbii M."/>
            <person name="Myrie A."/>
        </authorList>
    </citation>
    <scope>NUCLEOTIDE SEQUENCE [LARGE SCALE GENOMIC DNA]</scope>
    <source>
        <strain evidence="4">JA-Hopewell-2020-01-JO</strain>
        <tissue evidence="4">Whole body</tissue>
    </source>
</reference>
<dbReference type="AlphaFoldDB" id="A0ABD1EUL9"/>
<dbReference type="GO" id="GO:0003723">
    <property type="term" value="F:RNA binding"/>
    <property type="evidence" value="ECO:0007669"/>
    <property type="project" value="UniProtKB-KW"/>
</dbReference>
<evidence type="ECO:0000313" key="4">
    <source>
        <dbReference type="EMBL" id="KAL1501096.1"/>
    </source>
</evidence>
<keyword evidence="5" id="KW-1185">Reference proteome</keyword>
<gene>
    <name evidence="4" type="ORF">ABEB36_006484</name>
</gene>
<keyword evidence="1" id="KW-0694">RNA-binding</keyword>
<name>A0ABD1EUL9_HYPHA</name>
<accession>A0ABD1EUL9</accession>
<evidence type="ECO:0000256" key="3">
    <source>
        <dbReference type="SAM" id="MobiDB-lite"/>
    </source>
</evidence>
<protein>
    <submittedName>
        <fullName evidence="4">Uncharacterized protein</fullName>
    </submittedName>
</protein>
<dbReference type="EMBL" id="JBDJPC010000005">
    <property type="protein sequence ID" value="KAL1501096.1"/>
    <property type="molecule type" value="Genomic_DNA"/>
</dbReference>
<feature type="compositionally biased region" description="Basic and acidic residues" evidence="3">
    <location>
        <begin position="313"/>
        <end position="326"/>
    </location>
</feature>
<organism evidence="4 5">
    <name type="scientific">Hypothenemus hampei</name>
    <name type="common">Coffee berry borer</name>
    <dbReference type="NCBI Taxonomy" id="57062"/>
    <lineage>
        <taxon>Eukaryota</taxon>
        <taxon>Metazoa</taxon>
        <taxon>Ecdysozoa</taxon>
        <taxon>Arthropoda</taxon>
        <taxon>Hexapoda</taxon>
        <taxon>Insecta</taxon>
        <taxon>Pterygota</taxon>
        <taxon>Neoptera</taxon>
        <taxon>Endopterygota</taxon>
        <taxon>Coleoptera</taxon>
        <taxon>Polyphaga</taxon>
        <taxon>Cucujiformia</taxon>
        <taxon>Curculionidae</taxon>
        <taxon>Scolytinae</taxon>
        <taxon>Hypothenemus</taxon>
    </lineage>
</organism>
<feature type="coiled-coil region" evidence="2">
    <location>
        <begin position="185"/>
        <end position="212"/>
    </location>
</feature>
<feature type="region of interest" description="Disordered" evidence="3">
    <location>
        <begin position="308"/>
        <end position="345"/>
    </location>
</feature>
<comment type="caution">
    <text evidence="4">The sequence shown here is derived from an EMBL/GenBank/DDBJ whole genome shotgun (WGS) entry which is preliminary data.</text>
</comment>
<evidence type="ECO:0000256" key="1">
    <source>
        <dbReference type="ARBA" id="ARBA00022884"/>
    </source>
</evidence>
<dbReference type="Proteomes" id="UP001566132">
    <property type="component" value="Unassembled WGS sequence"/>
</dbReference>